<proteinExistence type="predicted"/>
<accession>A0ABN6QHT2</accession>
<evidence type="ECO:0000256" key="1">
    <source>
        <dbReference type="SAM" id="MobiDB-lite"/>
    </source>
</evidence>
<keyword evidence="3" id="KW-1185">Reference proteome</keyword>
<geneLocation type="plasmid" evidence="2 3">
    <name>pANSO36C</name>
</geneLocation>
<gene>
    <name evidence="2" type="ORF">ANSO36C_67790</name>
</gene>
<evidence type="ECO:0000313" key="2">
    <source>
        <dbReference type="EMBL" id="BDI20977.1"/>
    </source>
</evidence>
<feature type="region of interest" description="Disordered" evidence="1">
    <location>
        <begin position="64"/>
        <end position="85"/>
    </location>
</feature>
<feature type="compositionally biased region" description="Basic residues" evidence="1">
    <location>
        <begin position="67"/>
        <end position="77"/>
    </location>
</feature>
<name>A0ABN6QHT2_NOSCO</name>
<dbReference type="EMBL" id="AP025735">
    <property type="protein sequence ID" value="BDI20977.1"/>
    <property type="molecule type" value="Genomic_DNA"/>
</dbReference>
<sequence length="143" mass="16590">MEDSDRISQIIEKINLLASIREQLLKEPLAIPGTWIHEYEVTRKYRSGNIETYRYAKWQADTPIFKRNPKPRGHLPKRGKDPEFTCHQHIGRVGSTTGLGADSETEAAYQEWENRKQLEAIEQCLSQIELLLNKVMPENEEKA</sequence>
<protein>
    <recommendedName>
        <fullName evidence="4">Transposase</fullName>
    </recommendedName>
</protein>
<reference evidence="2" key="1">
    <citation type="submission" date="2022-04" db="EMBL/GenBank/DDBJ databases">
        <title>Complete genome sequence of a cyanobacterium, Nostoc sp. SO-36, isolated in Antarctica.</title>
        <authorList>
            <person name="Kanesaki Y."/>
            <person name="Effendi D."/>
            <person name="Sakamoto T."/>
            <person name="Ohtani S."/>
            <person name="Awai K."/>
        </authorList>
    </citation>
    <scope>NUCLEOTIDE SEQUENCE</scope>
    <source>
        <strain evidence="2">SO-36</strain>
        <plasmid evidence="2">pANSO36C</plasmid>
    </source>
</reference>
<organism evidence="2 3">
    <name type="scientific">Nostoc cf. commune SO-36</name>
    <dbReference type="NCBI Taxonomy" id="449208"/>
    <lineage>
        <taxon>Bacteria</taxon>
        <taxon>Bacillati</taxon>
        <taxon>Cyanobacteriota</taxon>
        <taxon>Cyanophyceae</taxon>
        <taxon>Nostocales</taxon>
        <taxon>Nostocaceae</taxon>
        <taxon>Nostoc</taxon>
    </lineage>
</organism>
<dbReference type="Proteomes" id="UP001055453">
    <property type="component" value="Plasmid pANSO36C"/>
</dbReference>
<keyword evidence="2" id="KW-0614">Plasmid</keyword>
<evidence type="ECO:0000313" key="3">
    <source>
        <dbReference type="Proteomes" id="UP001055453"/>
    </source>
</evidence>
<evidence type="ECO:0008006" key="4">
    <source>
        <dbReference type="Google" id="ProtNLM"/>
    </source>
</evidence>
<dbReference type="RefSeq" id="WP_251961020.1">
    <property type="nucleotide sequence ID" value="NZ_AP025735.1"/>
</dbReference>